<gene>
    <name evidence="2" type="ORF">PAPOLLO_LOCUS27524</name>
</gene>
<dbReference type="EMBL" id="CAJQZP010001668">
    <property type="protein sequence ID" value="CAG5058290.1"/>
    <property type="molecule type" value="Genomic_DNA"/>
</dbReference>
<reference evidence="2" key="1">
    <citation type="submission" date="2021-04" db="EMBL/GenBank/DDBJ databases">
        <authorList>
            <person name="Tunstrom K."/>
        </authorList>
    </citation>
    <scope>NUCLEOTIDE SEQUENCE</scope>
</reference>
<dbReference type="Proteomes" id="UP000691718">
    <property type="component" value="Unassembled WGS sequence"/>
</dbReference>
<evidence type="ECO:0000313" key="3">
    <source>
        <dbReference type="Proteomes" id="UP000691718"/>
    </source>
</evidence>
<organism evidence="2 3">
    <name type="scientific">Parnassius apollo</name>
    <name type="common">Apollo butterfly</name>
    <name type="synonym">Papilio apollo</name>
    <dbReference type="NCBI Taxonomy" id="110799"/>
    <lineage>
        <taxon>Eukaryota</taxon>
        <taxon>Metazoa</taxon>
        <taxon>Ecdysozoa</taxon>
        <taxon>Arthropoda</taxon>
        <taxon>Hexapoda</taxon>
        <taxon>Insecta</taxon>
        <taxon>Pterygota</taxon>
        <taxon>Neoptera</taxon>
        <taxon>Endopterygota</taxon>
        <taxon>Lepidoptera</taxon>
        <taxon>Glossata</taxon>
        <taxon>Ditrysia</taxon>
        <taxon>Papilionoidea</taxon>
        <taxon>Papilionidae</taxon>
        <taxon>Parnassiinae</taxon>
        <taxon>Parnassini</taxon>
        <taxon>Parnassius</taxon>
        <taxon>Parnassius</taxon>
    </lineage>
</organism>
<sequence length="152" mass="17693">MFLTYCSPRYRMDDFDSAAALVLCAFAYYNLVNIKIRKQIRKKRRCRRWWMTEIHRNRTSFTMQKQLGELVAEPSGEFKKFTRMSTVDFEYLLNKISPLISKQDTQLRQALPAKMPDANDTQTHRVSSHLANGEAITDAQYTVQLPLVPVGI</sequence>
<dbReference type="OrthoDB" id="6627079at2759"/>
<comment type="caution">
    <text evidence="2">The sequence shown here is derived from an EMBL/GenBank/DDBJ whole genome shotgun (WGS) entry which is preliminary data.</text>
</comment>
<feature type="transmembrane region" description="Helical" evidence="1">
    <location>
        <begin position="18"/>
        <end position="36"/>
    </location>
</feature>
<keyword evidence="3" id="KW-1185">Reference proteome</keyword>
<accession>A0A8S3YG48</accession>
<evidence type="ECO:0000256" key="1">
    <source>
        <dbReference type="SAM" id="Phobius"/>
    </source>
</evidence>
<protein>
    <submittedName>
        <fullName evidence="2">(apollo) hypothetical protein</fullName>
    </submittedName>
</protein>
<evidence type="ECO:0000313" key="2">
    <source>
        <dbReference type="EMBL" id="CAG5058290.1"/>
    </source>
</evidence>
<keyword evidence="1" id="KW-0472">Membrane</keyword>
<keyword evidence="1" id="KW-1133">Transmembrane helix</keyword>
<name>A0A8S3YG48_PARAO</name>
<keyword evidence="1" id="KW-0812">Transmembrane</keyword>
<dbReference type="AlphaFoldDB" id="A0A8S3YG48"/>
<proteinExistence type="predicted"/>